<sequence length="59" mass="6702">MSTVDHIEALKAKHASLEHAIDQENMRPHPDDDAICSLKKRKLQIKDEIARLTASSTRH</sequence>
<evidence type="ECO:0000313" key="1">
    <source>
        <dbReference type="EMBL" id="GEP54247.1"/>
    </source>
</evidence>
<name>A0A512N5H5_9HYPH</name>
<evidence type="ECO:0008006" key="3">
    <source>
        <dbReference type="Google" id="ProtNLM"/>
    </source>
</evidence>
<dbReference type="OrthoDB" id="7362854at2"/>
<dbReference type="InterPro" id="IPR038444">
    <property type="entry name" value="DUF465_sf"/>
</dbReference>
<keyword evidence="2" id="KW-1185">Reference proteome</keyword>
<reference evidence="1 2" key="1">
    <citation type="submission" date="2019-07" db="EMBL/GenBank/DDBJ databases">
        <title>Whole genome shotgun sequence of Reyranella soli NBRC 108950.</title>
        <authorList>
            <person name="Hosoyama A."/>
            <person name="Uohara A."/>
            <person name="Ohji S."/>
            <person name="Ichikawa N."/>
        </authorList>
    </citation>
    <scope>NUCLEOTIDE SEQUENCE [LARGE SCALE GENOMIC DNA]</scope>
    <source>
        <strain evidence="1 2">NBRC 108950</strain>
    </source>
</reference>
<comment type="caution">
    <text evidence="1">The sequence shown here is derived from an EMBL/GenBank/DDBJ whole genome shotgun (WGS) entry which is preliminary data.</text>
</comment>
<accession>A0A512N5H5</accession>
<dbReference type="AlphaFoldDB" id="A0A512N5H5"/>
<gene>
    <name evidence="1" type="ORF">RSO01_14130</name>
</gene>
<evidence type="ECO:0000313" key="2">
    <source>
        <dbReference type="Proteomes" id="UP000321058"/>
    </source>
</evidence>
<dbReference type="InterPro" id="IPR007420">
    <property type="entry name" value="DUF465"/>
</dbReference>
<protein>
    <recommendedName>
        <fullName evidence="3">DUF465 domain-containing protein</fullName>
    </recommendedName>
</protein>
<proteinExistence type="predicted"/>
<dbReference type="RefSeq" id="WP_147147624.1">
    <property type="nucleotide sequence ID" value="NZ_BKAJ01000028.1"/>
</dbReference>
<dbReference type="Gene3D" id="6.10.280.50">
    <property type="match status" value="1"/>
</dbReference>
<dbReference type="Pfam" id="PF04325">
    <property type="entry name" value="DUF465"/>
    <property type="match status" value="1"/>
</dbReference>
<organism evidence="1 2">
    <name type="scientific">Reyranella soli</name>
    <dbReference type="NCBI Taxonomy" id="1230389"/>
    <lineage>
        <taxon>Bacteria</taxon>
        <taxon>Pseudomonadati</taxon>
        <taxon>Pseudomonadota</taxon>
        <taxon>Alphaproteobacteria</taxon>
        <taxon>Hyphomicrobiales</taxon>
        <taxon>Reyranellaceae</taxon>
        <taxon>Reyranella</taxon>
    </lineage>
</organism>
<dbReference type="Proteomes" id="UP000321058">
    <property type="component" value="Unassembled WGS sequence"/>
</dbReference>
<dbReference type="EMBL" id="BKAJ01000028">
    <property type="protein sequence ID" value="GEP54247.1"/>
    <property type="molecule type" value="Genomic_DNA"/>
</dbReference>